<name>A0A1I5T5N3_9EURY</name>
<organism evidence="1 2">
    <name type="scientific">Halolamina pelagica</name>
    <dbReference type="NCBI Taxonomy" id="699431"/>
    <lineage>
        <taxon>Archaea</taxon>
        <taxon>Methanobacteriati</taxon>
        <taxon>Methanobacteriota</taxon>
        <taxon>Stenosarchaea group</taxon>
        <taxon>Halobacteria</taxon>
        <taxon>Halobacteriales</taxon>
        <taxon>Haloferacaceae</taxon>
    </lineage>
</organism>
<dbReference type="AlphaFoldDB" id="A0A1I5T5N3"/>
<proteinExistence type="predicted"/>
<dbReference type="OrthoDB" id="299491at2157"/>
<protein>
    <submittedName>
        <fullName evidence="1">Putative mycofactocin binding protein MftB</fullName>
    </submittedName>
</protein>
<reference evidence="2" key="1">
    <citation type="submission" date="2016-10" db="EMBL/GenBank/DDBJ databases">
        <authorList>
            <person name="Varghese N."/>
            <person name="Submissions S."/>
        </authorList>
    </citation>
    <scope>NUCLEOTIDE SEQUENCE [LARGE SCALE GENOMIC DNA]</scope>
    <source>
        <strain evidence="2">CGMCC 1.10329</strain>
    </source>
</reference>
<dbReference type="RefSeq" id="WP_074878649.1">
    <property type="nucleotide sequence ID" value="NZ_FOXI01000008.1"/>
</dbReference>
<keyword evidence="2" id="KW-1185">Reference proteome</keyword>
<dbReference type="InterPro" id="IPR050002">
    <property type="entry name" value="MftB-like"/>
</dbReference>
<sequence length="80" mass="9074">MAAVARPDYVKFRREADGGLVYDHENYGYEDASMYEVSDTVIDVLEFVDDQPRSREAVEREFSPAIVETLISRGVLADVE</sequence>
<evidence type="ECO:0000313" key="2">
    <source>
        <dbReference type="Proteomes" id="UP000183769"/>
    </source>
</evidence>
<gene>
    <name evidence="1" type="ORF">SAMN05216277_10830</name>
</gene>
<dbReference type="EMBL" id="FOXI01000008">
    <property type="protein sequence ID" value="SFP78352.1"/>
    <property type="molecule type" value="Genomic_DNA"/>
</dbReference>
<accession>A0A1I5T5N3</accession>
<dbReference type="Proteomes" id="UP000183769">
    <property type="component" value="Unassembled WGS sequence"/>
</dbReference>
<evidence type="ECO:0000313" key="1">
    <source>
        <dbReference type="EMBL" id="SFP78352.1"/>
    </source>
</evidence>
<dbReference type="NCBIfam" id="NF043018">
    <property type="entry name" value="mycofact_MftB_2"/>
    <property type="match status" value="1"/>
</dbReference>